<accession>A0A6C0IWS7</accession>
<keyword evidence="3" id="KW-0067">ATP-binding</keyword>
<keyword evidence="2" id="KW-0378">Hydrolase</keyword>
<name>A0A6C0IWS7_9ZZZZ</name>
<dbReference type="InterPro" id="IPR056443">
    <property type="entry name" value="AEP_C962R"/>
</dbReference>
<proteinExistence type="predicted"/>
<reference evidence="5" key="1">
    <citation type="journal article" date="2020" name="Nature">
        <title>Giant virus diversity and host interactions through global metagenomics.</title>
        <authorList>
            <person name="Schulz F."/>
            <person name="Roux S."/>
            <person name="Paez-Espino D."/>
            <person name="Jungbluth S."/>
            <person name="Walsh D.A."/>
            <person name="Denef V.J."/>
            <person name="McMahon K.D."/>
            <person name="Konstantinidis K.T."/>
            <person name="Eloe-Fadrosh E.A."/>
            <person name="Kyrpides N.C."/>
            <person name="Woyke T."/>
        </authorList>
    </citation>
    <scope>NUCLEOTIDE SEQUENCE</scope>
    <source>
        <strain evidence="5">GVMAG-M-3300025572-1</strain>
    </source>
</reference>
<dbReference type="PANTHER" id="PTHR35372">
    <property type="entry name" value="ATP BINDING PROTEIN-RELATED"/>
    <property type="match status" value="1"/>
</dbReference>
<organism evidence="5">
    <name type="scientific">viral metagenome</name>
    <dbReference type="NCBI Taxonomy" id="1070528"/>
    <lineage>
        <taxon>unclassified sequences</taxon>
        <taxon>metagenomes</taxon>
        <taxon>organismal metagenomes</taxon>
    </lineage>
</organism>
<dbReference type="PROSITE" id="PS51206">
    <property type="entry name" value="SF3_HELICASE_1"/>
    <property type="match status" value="1"/>
</dbReference>
<dbReference type="GO" id="GO:0016817">
    <property type="term" value="F:hydrolase activity, acting on acid anhydrides"/>
    <property type="evidence" value="ECO:0007669"/>
    <property type="project" value="InterPro"/>
</dbReference>
<sequence length="920" mass="106268">MFPLLRDKLQEGSRGITRDQATHFYAPTKSYFTLTPDEQAQFWINYCDTVADGKNPNVFEVISSREAIQLGFDVRLSFERQQVTYNPEVVSRLVDSIDQYVQYVVGVIQTALANYFERTQQGSEYIACYLRRDDSNVLVWNESNVEYAGRIIFPYARIRREYVSKFSQFVRNELQLKGDGPDEYLSIPPVTGLDTFITPIKDIVELYGSTSGEDVAPLMIYEIYGFLNTDVKMTFELHKVFSPTLHTVVTQNIISPQVIMEKINEKGLEYWTPLFFSAGFYDSPLEAYNEVLLTESEAPKVNMSDIREGGEVLTKLERARRLLAFVSIERVENHWSWIDLGQALHSVDSGSEGLRLWKWITSQSDVKTEEDCDMVWYSFESQHEIDIETLEYFAMVDNPERYAAFCKQDVDSAIEKAINMPQNIPVAEAFKACFPYQFVCSNQERGEWYFYDSHRWVPIDGTSTLILWLIKKFQPKLEQIQHETTGKIAASRDPEFKSRQQNKLTLIGQLIAKLSDIGFLKKVCEAARIFYHNPNFERLKDSNPHYTATPSGVIDVRGGKGFVRPGKPQDYITRCTRYPYPHEYHWQHKAVVMTMEYLGQVFRSQTLLEYFLRFSASLLLSGNTNKIFPIFSGQGNNSKSMLVRLFEGAFGNYAVKLPTSLITEKRTGADQATPALIHSQGAKVAFLEEPNKREVIQSGTVKHLTGRDTQYVRDLFQKGSKIVEMNVTIVPILIANKIPAIPDCQEAIWNRTRVIEFTSKWSKSAPADPEEQYRLGIFPENRFFDNNIPMMSPAFLWILVQKYEEFFQMGLGEPPEVMQATENFRVQNNIYIHFTRDCVVEALHPETRQRDEKASVELRELFNAFKNWWAGQELPGKKPTITEFKENLEITWKTKADAENKWYGLRLNIQEKQIQSILSF</sequence>
<dbReference type="AlphaFoldDB" id="A0A6C0IWS7"/>
<dbReference type="Pfam" id="PF23162">
    <property type="entry name" value="AEP_C962R"/>
    <property type="match status" value="1"/>
</dbReference>
<dbReference type="InterPro" id="IPR051620">
    <property type="entry name" value="ORF904-like_C"/>
</dbReference>
<dbReference type="Pfam" id="PF08706">
    <property type="entry name" value="D5_N"/>
    <property type="match status" value="1"/>
</dbReference>
<feature type="domain" description="SF3 helicase" evidence="4">
    <location>
        <begin position="606"/>
        <end position="770"/>
    </location>
</feature>
<dbReference type="EMBL" id="MN740283">
    <property type="protein sequence ID" value="QHT97774.1"/>
    <property type="molecule type" value="Genomic_DNA"/>
</dbReference>
<dbReference type="InterPro" id="IPR014819">
    <property type="entry name" value="PriCT_2"/>
</dbReference>
<dbReference type="InterPro" id="IPR014818">
    <property type="entry name" value="Phage/plasmid_primase_P4_C"/>
</dbReference>
<evidence type="ECO:0000256" key="3">
    <source>
        <dbReference type="ARBA" id="ARBA00022840"/>
    </source>
</evidence>
<dbReference type="GO" id="GO:0005524">
    <property type="term" value="F:ATP binding"/>
    <property type="evidence" value="ECO:0007669"/>
    <property type="project" value="UniProtKB-KW"/>
</dbReference>
<dbReference type="InterPro" id="IPR014015">
    <property type="entry name" value="Helicase_SF3_DNA-vir"/>
</dbReference>
<evidence type="ECO:0000259" key="4">
    <source>
        <dbReference type="PROSITE" id="PS51206"/>
    </source>
</evidence>
<dbReference type="Pfam" id="PF08707">
    <property type="entry name" value="PriCT_2"/>
    <property type="match status" value="1"/>
</dbReference>
<protein>
    <recommendedName>
        <fullName evidence="4">SF3 helicase domain-containing protein</fullName>
    </recommendedName>
</protein>
<keyword evidence="1" id="KW-0547">Nucleotide-binding</keyword>
<evidence type="ECO:0000256" key="1">
    <source>
        <dbReference type="ARBA" id="ARBA00022741"/>
    </source>
</evidence>
<evidence type="ECO:0000256" key="2">
    <source>
        <dbReference type="ARBA" id="ARBA00022801"/>
    </source>
</evidence>
<evidence type="ECO:0000313" key="5">
    <source>
        <dbReference type="EMBL" id="QHT97774.1"/>
    </source>
</evidence>
<dbReference type="InterPro" id="IPR027417">
    <property type="entry name" value="P-loop_NTPase"/>
</dbReference>
<dbReference type="Gene3D" id="3.40.50.300">
    <property type="entry name" value="P-loop containing nucleotide triphosphate hydrolases"/>
    <property type="match status" value="1"/>
</dbReference>
<dbReference type="PANTHER" id="PTHR35372:SF2">
    <property type="entry name" value="SF3 HELICASE DOMAIN-CONTAINING PROTEIN"/>
    <property type="match status" value="1"/>
</dbReference>